<reference evidence="2 3" key="1">
    <citation type="submission" date="2020-10" db="EMBL/GenBank/DDBJ databases">
        <title>The Coptis chinensis genome and diversification of protoberbering-type alkaloids.</title>
        <authorList>
            <person name="Wang B."/>
            <person name="Shu S."/>
            <person name="Song C."/>
            <person name="Liu Y."/>
        </authorList>
    </citation>
    <scope>NUCLEOTIDE SEQUENCE [LARGE SCALE GENOMIC DNA]</scope>
    <source>
        <strain evidence="2">HL-2020</strain>
        <tissue evidence="2">Leaf</tissue>
    </source>
</reference>
<protein>
    <recommendedName>
        <fullName evidence="1">TFIIS N-terminal domain-containing protein</fullName>
    </recommendedName>
</protein>
<evidence type="ECO:0000313" key="3">
    <source>
        <dbReference type="Proteomes" id="UP000631114"/>
    </source>
</evidence>
<organism evidence="2 3">
    <name type="scientific">Coptis chinensis</name>
    <dbReference type="NCBI Taxonomy" id="261450"/>
    <lineage>
        <taxon>Eukaryota</taxon>
        <taxon>Viridiplantae</taxon>
        <taxon>Streptophyta</taxon>
        <taxon>Embryophyta</taxon>
        <taxon>Tracheophyta</taxon>
        <taxon>Spermatophyta</taxon>
        <taxon>Magnoliopsida</taxon>
        <taxon>Ranunculales</taxon>
        <taxon>Ranunculaceae</taxon>
        <taxon>Coptidoideae</taxon>
        <taxon>Coptis</taxon>
    </lineage>
</organism>
<dbReference type="Pfam" id="PF08711">
    <property type="entry name" value="Med26"/>
    <property type="match status" value="1"/>
</dbReference>
<dbReference type="PANTHER" id="PTHR47350">
    <property type="entry name" value="PROTEIN IWS1 HOMOLOG 1"/>
    <property type="match status" value="1"/>
</dbReference>
<evidence type="ECO:0000259" key="1">
    <source>
        <dbReference type="Pfam" id="PF08711"/>
    </source>
</evidence>
<dbReference type="Gene3D" id="1.20.930.10">
    <property type="entry name" value="Conserved domain common to transcription factors TFIIS, elongin A, CRSP70"/>
    <property type="match status" value="2"/>
</dbReference>
<evidence type="ECO:0000313" key="2">
    <source>
        <dbReference type="EMBL" id="KAF9592293.1"/>
    </source>
</evidence>
<dbReference type="OrthoDB" id="21124at2759"/>
<dbReference type="AlphaFoldDB" id="A0A835H638"/>
<name>A0A835H638_9MAGN</name>
<sequence>MDNGEDNPYRDKDIEPLMMDLDDMSLDRDTDKIVTSLVKKICTTNQGRPVPLLNSKSKTKEPGLYEKTSAKMNLVLEKFMERLRVATEEDAELHKQSKPGVNKLEKLPLLKRVLSDRLLQPKLLDFGVLNVLKNWLKPDFQIDVEEHERREQQKKSGLTRVVKFLSISNKETLANQELARNLVHKWSRLPKFTVDLRAKVTQCDSGFIVRQLNKELHRAKQRLRMR</sequence>
<dbReference type="PANTHER" id="PTHR47350:SF4">
    <property type="entry name" value="PROTEIN IWS1 HOMOLOG 1"/>
    <property type="match status" value="1"/>
</dbReference>
<dbReference type="InterPro" id="IPR035441">
    <property type="entry name" value="TFIIS/LEDGF_dom_sf"/>
</dbReference>
<dbReference type="GO" id="GO:0009742">
    <property type="term" value="P:brassinosteroid mediated signaling pathway"/>
    <property type="evidence" value="ECO:0007669"/>
    <property type="project" value="InterPro"/>
</dbReference>
<dbReference type="InterPro" id="IPR044204">
    <property type="entry name" value="IWS1/2"/>
</dbReference>
<dbReference type="Proteomes" id="UP000631114">
    <property type="component" value="Unassembled WGS sequence"/>
</dbReference>
<dbReference type="EMBL" id="JADFTS010000008">
    <property type="protein sequence ID" value="KAF9592293.1"/>
    <property type="molecule type" value="Genomic_DNA"/>
</dbReference>
<accession>A0A835H638</accession>
<comment type="caution">
    <text evidence="2">The sequence shown here is derived from an EMBL/GenBank/DDBJ whole genome shotgun (WGS) entry which is preliminary data.</text>
</comment>
<dbReference type="GO" id="GO:0032784">
    <property type="term" value="P:regulation of DNA-templated transcription elongation"/>
    <property type="evidence" value="ECO:0007669"/>
    <property type="project" value="InterPro"/>
</dbReference>
<keyword evidence="3" id="KW-1185">Reference proteome</keyword>
<proteinExistence type="predicted"/>
<gene>
    <name evidence="2" type="ORF">IFM89_013519</name>
</gene>
<feature type="domain" description="TFIIS N-terminal" evidence="1">
    <location>
        <begin position="154"/>
        <end position="189"/>
    </location>
</feature>
<dbReference type="InterPro" id="IPR017923">
    <property type="entry name" value="TFIIS_N"/>
</dbReference>